<evidence type="ECO:0000256" key="4">
    <source>
        <dbReference type="ARBA" id="ARBA00023098"/>
    </source>
</evidence>
<evidence type="ECO:0000256" key="11">
    <source>
        <dbReference type="ARBA" id="ARBA00048218"/>
    </source>
</evidence>
<reference evidence="14" key="1">
    <citation type="submission" date="2001-05" db="EMBL/GenBank/DDBJ databases">
        <title>Molecular cloning of 11beta hydroxysteroid dehydrogenase from Japanese eel.</title>
        <authorList>
            <person name="Jiang J."/>
            <person name="Young G."/>
            <person name="Kobayashi T."/>
            <person name="Nagahama Y."/>
        </authorList>
    </citation>
    <scope>NUCLEOTIDE SEQUENCE</scope>
</reference>
<evidence type="ECO:0000256" key="7">
    <source>
        <dbReference type="ARBA" id="ARBA00041540"/>
    </source>
</evidence>
<comment type="catalytic activity">
    <reaction evidence="10">
        <text>an 11beta-hydroxysteroid + NAD(+) = an 11-oxosteroid + NADH + H(+)</text>
        <dbReference type="Rhea" id="RHEA:53116"/>
        <dbReference type="ChEBI" id="CHEBI:15378"/>
        <dbReference type="ChEBI" id="CHEBI:35346"/>
        <dbReference type="ChEBI" id="CHEBI:47787"/>
        <dbReference type="ChEBI" id="CHEBI:57540"/>
        <dbReference type="ChEBI" id="CHEBI:57945"/>
    </reaction>
    <physiologicalReaction direction="left-to-right" evidence="10">
        <dbReference type="Rhea" id="RHEA:53117"/>
    </physiologicalReaction>
</comment>
<dbReference type="GO" id="GO:0008211">
    <property type="term" value="P:glucocorticoid metabolic process"/>
    <property type="evidence" value="ECO:0007669"/>
    <property type="project" value="TreeGrafter"/>
</dbReference>
<evidence type="ECO:0000256" key="13">
    <source>
        <dbReference type="SAM" id="MobiDB-lite"/>
    </source>
</evidence>
<keyword evidence="4" id="KW-0443">Lipid metabolism</keyword>
<accession>Q801X5</accession>
<dbReference type="InterPro" id="IPR020904">
    <property type="entry name" value="Sc_DH/Rdtase_CS"/>
</dbReference>
<evidence type="ECO:0000313" key="14">
    <source>
        <dbReference type="EMBL" id="BAC67576.1"/>
    </source>
</evidence>
<evidence type="ECO:0000256" key="12">
    <source>
        <dbReference type="ARBA" id="ARBA00048774"/>
    </source>
</evidence>
<dbReference type="InterPro" id="IPR002347">
    <property type="entry name" value="SDR_fam"/>
</dbReference>
<name>Q801X5_ANGJA</name>
<dbReference type="Pfam" id="PF00106">
    <property type="entry name" value="adh_short"/>
    <property type="match status" value="1"/>
</dbReference>
<keyword evidence="5" id="KW-0753">Steroid metabolism</keyword>
<dbReference type="EMBL" id="AB061225">
    <property type="protein sequence ID" value="BAC67576.1"/>
    <property type="molecule type" value="mRNA"/>
</dbReference>
<sequence length="436" mass="47864">MKKILASHMSAAPTLVAWLGATLLVERLCSLWPPAILALAVLCAVCCVLSVRGGPARTLPADGKAVFITGCDSGFGKATARHLDALGFEVFASVLDLDGPGATELRRACSSRLTLLQMDITQPRDIQQALLATKAQLGLRGLWGLVNNAGVCVNIGDAELSLLSNYRGCMEVNFFGTVERLKTFLPLLRQAQGRLVTISSPSGEHPFPCLAAYGASKAALGMLINTLRHELDPWGVKVSTIFPSAFKTEGSEAGKKMFEVTTFPAAEGRTRSTSSPQGHENIPDGVSGKLSLFWEGQSSNFEYWEKQYKNFIQNLSPELLEEYGEEYLLETKELFQGHSKTAPEDLSPVVNTITDALLSLRPKVRYYSGPGVGLMYFIYNYFPLSLSDKFLQRLFVKKKVIPRALRKQSIINNNNNNNNINNNNNNNNNDINKIDK</sequence>
<dbReference type="PROSITE" id="PS00061">
    <property type="entry name" value="ADH_SHORT"/>
    <property type="match status" value="1"/>
</dbReference>
<evidence type="ECO:0000256" key="8">
    <source>
        <dbReference type="ARBA" id="ARBA00042028"/>
    </source>
</evidence>
<dbReference type="PRINTS" id="PR00081">
    <property type="entry name" value="GDHRDH"/>
</dbReference>
<comment type="catalytic activity">
    <reaction evidence="9">
        <text>11beta-hydroxyandrost-4-ene-3,17-dione + NAD(+) = androst-4-ene-3,11,17-trione + NADH + H(+)</text>
        <dbReference type="Rhea" id="RHEA:69408"/>
        <dbReference type="ChEBI" id="CHEBI:2495"/>
        <dbReference type="ChEBI" id="CHEBI:15378"/>
        <dbReference type="ChEBI" id="CHEBI:27967"/>
        <dbReference type="ChEBI" id="CHEBI:57540"/>
        <dbReference type="ChEBI" id="CHEBI:57945"/>
    </reaction>
    <physiologicalReaction direction="left-to-right" evidence="9">
        <dbReference type="Rhea" id="RHEA:69409"/>
    </physiologicalReaction>
</comment>
<evidence type="ECO:0000256" key="10">
    <source>
        <dbReference type="ARBA" id="ARBA00047817"/>
    </source>
</evidence>
<evidence type="ECO:0000256" key="9">
    <source>
        <dbReference type="ARBA" id="ARBA00047650"/>
    </source>
</evidence>
<comment type="catalytic activity">
    <reaction evidence="12">
        <text>corticosterone + NAD(+) = 11-dehydrocorticosterone + NADH + H(+)</text>
        <dbReference type="Rhea" id="RHEA:42204"/>
        <dbReference type="ChEBI" id="CHEBI:15378"/>
        <dbReference type="ChEBI" id="CHEBI:16827"/>
        <dbReference type="ChEBI" id="CHEBI:57540"/>
        <dbReference type="ChEBI" id="CHEBI:57945"/>
        <dbReference type="ChEBI" id="CHEBI:78600"/>
    </reaction>
    <physiologicalReaction direction="left-to-right" evidence="12">
        <dbReference type="Rhea" id="RHEA:42205"/>
    </physiologicalReaction>
</comment>
<comment type="similarity">
    <text evidence="2">Belongs to the short-chain dehydrogenases/reductases (SDR) family.</text>
</comment>
<dbReference type="GO" id="GO:0070523">
    <property type="term" value="F:11-beta-hydroxysteroid dehydrogenase (NAD+) activity"/>
    <property type="evidence" value="ECO:0007669"/>
    <property type="project" value="TreeGrafter"/>
</dbReference>
<dbReference type="AlphaFoldDB" id="Q801X5"/>
<keyword evidence="3" id="KW-0560">Oxidoreductase</keyword>
<comment type="catalytic activity">
    <reaction evidence="11">
        <text>11beta,17beta-dihydroxyandrost-4-ene-3-one + NAD(+) = 17beta-hydroxyandrost-4-ene-3,11-dione + NADH + H(+)</text>
        <dbReference type="Rhea" id="RHEA:69368"/>
        <dbReference type="ChEBI" id="CHEBI:15378"/>
        <dbReference type="ChEBI" id="CHEBI:34133"/>
        <dbReference type="ChEBI" id="CHEBI:57540"/>
        <dbReference type="ChEBI" id="CHEBI:57945"/>
        <dbReference type="ChEBI" id="CHEBI:81481"/>
    </reaction>
    <physiologicalReaction direction="left-to-right" evidence="11">
        <dbReference type="Rhea" id="RHEA:69369"/>
    </physiologicalReaction>
</comment>
<organism evidence="14">
    <name type="scientific">Anguilla japonica</name>
    <name type="common">Japanese eel</name>
    <dbReference type="NCBI Taxonomy" id="7937"/>
    <lineage>
        <taxon>Eukaryota</taxon>
        <taxon>Metazoa</taxon>
        <taxon>Chordata</taxon>
        <taxon>Craniata</taxon>
        <taxon>Vertebrata</taxon>
        <taxon>Euteleostomi</taxon>
        <taxon>Actinopterygii</taxon>
        <taxon>Neopterygii</taxon>
        <taxon>Teleostei</taxon>
        <taxon>Anguilliformes</taxon>
        <taxon>Anguillidae</taxon>
        <taxon>Anguilla</taxon>
    </lineage>
</organism>
<dbReference type="Gene3D" id="3.40.50.720">
    <property type="entry name" value="NAD(P)-binding Rossmann-like Domain"/>
    <property type="match status" value="1"/>
</dbReference>
<dbReference type="InterPro" id="IPR036291">
    <property type="entry name" value="NAD(P)-bd_dom_sf"/>
</dbReference>
<dbReference type="PANTHER" id="PTHR43313">
    <property type="entry name" value="SHORT-CHAIN DEHYDROGENASE/REDUCTASE FAMILY 9C"/>
    <property type="match status" value="1"/>
</dbReference>
<evidence type="ECO:0000256" key="5">
    <source>
        <dbReference type="ARBA" id="ARBA00023221"/>
    </source>
</evidence>
<comment type="pathway">
    <text evidence="1">Steroid metabolism.</text>
</comment>
<evidence type="ECO:0000256" key="2">
    <source>
        <dbReference type="ARBA" id="ARBA00006484"/>
    </source>
</evidence>
<evidence type="ECO:0000256" key="6">
    <source>
        <dbReference type="ARBA" id="ARBA00040320"/>
    </source>
</evidence>
<dbReference type="PANTHER" id="PTHR43313:SF2">
    <property type="entry name" value="11-BETA-HYDROXYSTEROID DEHYDROGENASE TYPE 2"/>
    <property type="match status" value="1"/>
</dbReference>
<evidence type="ECO:0000256" key="1">
    <source>
        <dbReference type="ARBA" id="ARBA00004854"/>
    </source>
</evidence>
<protein>
    <recommendedName>
        <fullName evidence="6">11-beta-hydroxysteroid dehydrogenase type 2</fullName>
    </recommendedName>
    <alternativeName>
        <fullName evidence="7">Corticosteroid 11-beta-dehydrogenase isozyme 2</fullName>
    </alternativeName>
    <alternativeName>
        <fullName evidence="8">NAD-dependent 11-beta-hydroxysteroid dehydrogenase</fullName>
    </alternativeName>
</protein>
<evidence type="ECO:0000256" key="3">
    <source>
        <dbReference type="ARBA" id="ARBA00023002"/>
    </source>
</evidence>
<feature type="region of interest" description="Disordered" evidence="13">
    <location>
        <begin position="411"/>
        <end position="436"/>
    </location>
</feature>
<proteinExistence type="evidence at transcript level"/>
<gene>
    <name evidence="14" type="primary">e11beta-HSD</name>
</gene>
<dbReference type="SUPFAM" id="SSF51735">
    <property type="entry name" value="NAD(P)-binding Rossmann-fold domains"/>
    <property type="match status" value="1"/>
</dbReference>